<evidence type="ECO:0000256" key="7">
    <source>
        <dbReference type="SAM" id="Phobius"/>
    </source>
</evidence>
<feature type="domain" description="ABC3 transporter permease C-terminal" evidence="8">
    <location>
        <begin position="273"/>
        <end position="397"/>
    </location>
</feature>
<dbReference type="EMBL" id="JACOFX010000009">
    <property type="protein sequence ID" value="MBC3909246.1"/>
    <property type="molecule type" value="Genomic_DNA"/>
</dbReference>
<organism evidence="10 11">
    <name type="scientific">Undibacterium umbellatum</name>
    <dbReference type="NCBI Taxonomy" id="2762300"/>
    <lineage>
        <taxon>Bacteria</taxon>
        <taxon>Pseudomonadati</taxon>
        <taxon>Pseudomonadota</taxon>
        <taxon>Betaproteobacteria</taxon>
        <taxon>Burkholderiales</taxon>
        <taxon>Oxalobacteraceae</taxon>
        <taxon>Undibacterium</taxon>
    </lineage>
</organism>
<dbReference type="RefSeq" id="WP_186954779.1">
    <property type="nucleotide sequence ID" value="NZ_JACOFX010000009.1"/>
</dbReference>
<reference evidence="10 11" key="1">
    <citation type="submission" date="2020-08" db="EMBL/GenBank/DDBJ databases">
        <title>Novel species isolated from subtropical streams in China.</title>
        <authorList>
            <person name="Lu H."/>
        </authorList>
    </citation>
    <scope>NUCLEOTIDE SEQUENCE [LARGE SCALE GENOMIC DNA]</scope>
    <source>
        <strain evidence="10 11">NL8W</strain>
    </source>
</reference>
<sequence>MKLSWLKFAFYNTLRNRRRSGITVVIAALGTAAILLAGGFAYSTYEGLAQISARSTGHLIIGKPQHFTSDQDVPLQYGLENAAALQSKLLADPAVRYVLPRIEYSGLISNGDKSTIMMAVGIDPDAEFSVKGPTLTLKEGELLQTESAEAEIVLGEALARSLKAKPGSSLTLMASTTDGALNAVDVTVKGLVSTGVPDLDKRLVYSNIKTAQKLLNTQRISSLGVFLNSMDATLPAQARLEKTFPELTVQNWLEQAFFYKSVRDLYNRIFGALGAIISVIVVFVVANAMAMAIIERTREVGTLRAMGTLPGQLIRSFSFEGMILGGTGALVGAALAITVALLLTIFPVQMPPPPGRSSGYPLLITIDAAMYAITVFMMIALSMLSSALIARKTLRQPIVDALAHN</sequence>
<feature type="transmembrane region" description="Helical" evidence="7">
    <location>
        <begin position="269"/>
        <end position="294"/>
    </location>
</feature>
<keyword evidence="4 7" id="KW-0812">Transmembrane</keyword>
<evidence type="ECO:0000256" key="2">
    <source>
        <dbReference type="ARBA" id="ARBA00005236"/>
    </source>
</evidence>
<gene>
    <name evidence="10" type="ORF">H8L47_16940</name>
</gene>
<comment type="subcellular location">
    <subcellularLocation>
        <location evidence="1">Cell membrane</location>
        <topology evidence="1">Multi-pass membrane protein</topology>
    </subcellularLocation>
</comment>
<evidence type="ECO:0000256" key="4">
    <source>
        <dbReference type="ARBA" id="ARBA00022692"/>
    </source>
</evidence>
<keyword evidence="11" id="KW-1185">Reference proteome</keyword>
<dbReference type="InterPro" id="IPR051447">
    <property type="entry name" value="Lipoprotein-release_system"/>
</dbReference>
<evidence type="ECO:0000256" key="1">
    <source>
        <dbReference type="ARBA" id="ARBA00004651"/>
    </source>
</evidence>
<evidence type="ECO:0000259" key="8">
    <source>
        <dbReference type="Pfam" id="PF02687"/>
    </source>
</evidence>
<dbReference type="Pfam" id="PF02687">
    <property type="entry name" value="FtsX"/>
    <property type="match status" value="1"/>
</dbReference>
<evidence type="ECO:0000313" key="11">
    <source>
        <dbReference type="Proteomes" id="UP000646911"/>
    </source>
</evidence>
<protein>
    <submittedName>
        <fullName evidence="10">ABC transporter permease</fullName>
    </submittedName>
</protein>
<feature type="transmembrane region" description="Helical" evidence="7">
    <location>
        <begin position="21"/>
        <end position="42"/>
    </location>
</feature>
<evidence type="ECO:0000256" key="5">
    <source>
        <dbReference type="ARBA" id="ARBA00022989"/>
    </source>
</evidence>
<evidence type="ECO:0000256" key="6">
    <source>
        <dbReference type="ARBA" id="ARBA00023136"/>
    </source>
</evidence>
<accession>A0ABR6ZBV5</accession>
<feature type="transmembrane region" description="Helical" evidence="7">
    <location>
        <begin position="322"/>
        <end position="348"/>
    </location>
</feature>
<evidence type="ECO:0000256" key="3">
    <source>
        <dbReference type="ARBA" id="ARBA00022475"/>
    </source>
</evidence>
<keyword evidence="6 7" id="KW-0472">Membrane</keyword>
<comment type="similarity">
    <text evidence="2">Belongs to the ABC-4 integral membrane protein family. LolC/E subfamily.</text>
</comment>
<dbReference type="InterPro" id="IPR003838">
    <property type="entry name" value="ABC3_permease_C"/>
</dbReference>
<dbReference type="InterPro" id="IPR025857">
    <property type="entry name" value="MacB_PCD"/>
</dbReference>
<keyword evidence="3" id="KW-1003">Cell membrane</keyword>
<feature type="transmembrane region" description="Helical" evidence="7">
    <location>
        <begin position="368"/>
        <end position="390"/>
    </location>
</feature>
<dbReference type="Pfam" id="PF12704">
    <property type="entry name" value="MacB_PCD"/>
    <property type="match status" value="1"/>
</dbReference>
<feature type="domain" description="MacB-like periplasmic core" evidence="9">
    <location>
        <begin position="20"/>
        <end position="242"/>
    </location>
</feature>
<dbReference type="PANTHER" id="PTHR30489">
    <property type="entry name" value="LIPOPROTEIN-RELEASING SYSTEM TRANSMEMBRANE PROTEIN LOLE"/>
    <property type="match status" value="1"/>
</dbReference>
<evidence type="ECO:0000313" key="10">
    <source>
        <dbReference type="EMBL" id="MBC3909246.1"/>
    </source>
</evidence>
<dbReference type="PANTHER" id="PTHR30489:SF0">
    <property type="entry name" value="LIPOPROTEIN-RELEASING SYSTEM TRANSMEMBRANE PROTEIN LOLE"/>
    <property type="match status" value="1"/>
</dbReference>
<keyword evidence="5 7" id="KW-1133">Transmembrane helix</keyword>
<name>A0ABR6ZBV5_9BURK</name>
<evidence type="ECO:0000259" key="9">
    <source>
        <dbReference type="Pfam" id="PF12704"/>
    </source>
</evidence>
<comment type="caution">
    <text evidence="10">The sequence shown here is derived from an EMBL/GenBank/DDBJ whole genome shotgun (WGS) entry which is preliminary data.</text>
</comment>
<proteinExistence type="inferred from homology"/>
<dbReference type="Proteomes" id="UP000646911">
    <property type="component" value="Unassembled WGS sequence"/>
</dbReference>